<dbReference type="Proteomes" id="UP000499080">
    <property type="component" value="Unassembled WGS sequence"/>
</dbReference>
<accession>A0A4Y2W297</accession>
<comment type="caution">
    <text evidence="1">The sequence shown here is derived from an EMBL/GenBank/DDBJ whole genome shotgun (WGS) entry which is preliminary data.</text>
</comment>
<organism evidence="1 2">
    <name type="scientific">Araneus ventricosus</name>
    <name type="common">Orbweaver spider</name>
    <name type="synonym">Epeira ventricosa</name>
    <dbReference type="NCBI Taxonomy" id="182803"/>
    <lineage>
        <taxon>Eukaryota</taxon>
        <taxon>Metazoa</taxon>
        <taxon>Ecdysozoa</taxon>
        <taxon>Arthropoda</taxon>
        <taxon>Chelicerata</taxon>
        <taxon>Arachnida</taxon>
        <taxon>Araneae</taxon>
        <taxon>Araneomorphae</taxon>
        <taxon>Entelegynae</taxon>
        <taxon>Araneoidea</taxon>
        <taxon>Araneidae</taxon>
        <taxon>Araneus</taxon>
    </lineage>
</organism>
<gene>
    <name evidence="1" type="ORF">AVEN_44268_1</name>
</gene>
<dbReference type="AlphaFoldDB" id="A0A4Y2W297"/>
<evidence type="ECO:0000313" key="1">
    <source>
        <dbReference type="EMBL" id="GBO31355.1"/>
    </source>
</evidence>
<reference evidence="1 2" key="1">
    <citation type="journal article" date="2019" name="Sci. Rep.">
        <title>Orb-weaving spider Araneus ventricosus genome elucidates the spidroin gene catalogue.</title>
        <authorList>
            <person name="Kono N."/>
            <person name="Nakamura H."/>
            <person name="Ohtoshi R."/>
            <person name="Moran D.A.P."/>
            <person name="Shinohara A."/>
            <person name="Yoshida Y."/>
            <person name="Fujiwara M."/>
            <person name="Mori M."/>
            <person name="Tomita M."/>
            <person name="Arakawa K."/>
        </authorList>
    </citation>
    <scope>NUCLEOTIDE SEQUENCE [LARGE SCALE GENOMIC DNA]</scope>
</reference>
<keyword evidence="2" id="KW-1185">Reference proteome</keyword>
<name>A0A4Y2W297_ARAVE</name>
<proteinExistence type="predicted"/>
<protein>
    <submittedName>
        <fullName evidence="1">Uncharacterized protein</fullName>
    </submittedName>
</protein>
<evidence type="ECO:0000313" key="2">
    <source>
        <dbReference type="Proteomes" id="UP000499080"/>
    </source>
</evidence>
<sequence length="80" mass="9230">MVNFKNPEIIHICSKKENFEREEKLIVKVRKPVKFGQTDSENGNLKRTEAVYSIHSYGGNLGLEENIYRQGRETTQFGAN</sequence>
<dbReference type="EMBL" id="BGPR01054643">
    <property type="protein sequence ID" value="GBO31355.1"/>
    <property type="molecule type" value="Genomic_DNA"/>
</dbReference>